<name>A0ABT7NS49_9SPHI</name>
<keyword evidence="2" id="KW-1185">Reference proteome</keyword>
<evidence type="ECO:0000313" key="1">
    <source>
        <dbReference type="EMBL" id="MDM1050042.1"/>
    </source>
</evidence>
<gene>
    <name evidence="1" type="ORF">HX018_17520</name>
</gene>
<dbReference type="EMBL" id="JACAGK010000067">
    <property type="protein sequence ID" value="MDM1050042.1"/>
    <property type="molecule type" value="Genomic_DNA"/>
</dbReference>
<organism evidence="1 2">
    <name type="scientific">Sphingobacterium hotanense</name>
    <dbReference type="NCBI Taxonomy" id="649196"/>
    <lineage>
        <taxon>Bacteria</taxon>
        <taxon>Pseudomonadati</taxon>
        <taxon>Bacteroidota</taxon>
        <taxon>Sphingobacteriia</taxon>
        <taxon>Sphingobacteriales</taxon>
        <taxon>Sphingobacteriaceae</taxon>
        <taxon>Sphingobacterium</taxon>
    </lineage>
</organism>
<reference evidence="1" key="2">
    <citation type="journal article" date="2022" name="Sci. Total Environ.">
        <title>Prevalence, transmission, and molecular epidemiology of tet(X)-positive bacteria among humans, animals, and environmental niches in China: An epidemiological, and genomic-based study.</title>
        <authorList>
            <person name="Dong N."/>
            <person name="Zeng Y."/>
            <person name="Cai C."/>
            <person name="Sun C."/>
            <person name="Lu J."/>
            <person name="Liu C."/>
            <person name="Zhou H."/>
            <person name="Sun Q."/>
            <person name="Shu L."/>
            <person name="Wang H."/>
            <person name="Wang Y."/>
            <person name="Wang S."/>
            <person name="Wu C."/>
            <person name="Chan E.W."/>
            <person name="Chen G."/>
            <person name="Shen Z."/>
            <person name="Chen S."/>
            <person name="Zhang R."/>
        </authorList>
    </citation>
    <scope>NUCLEOTIDE SEQUENCE</scope>
    <source>
        <strain evidence="1">R1692</strain>
    </source>
</reference>
<evidence type="ECO:0000313" key="2">
    <source>
        <dbReference type="Proteomes" id="UP001170954"/>
    </source>
</evidence>
<comment type="caution">
    <text evidence="1">The sequence shown here is derived from an EMBL/GenBank/DDBJ whole genome shotgun (WGS) entry which is preliminary data.</text>
</comment>
<dbReference type="RefSeq" id="WP_286652213.1">
    <property type="nucleotide sequence ID" value="NZ_JACAGK010000067.1"/>
</dbReference>
<accession>A0ABT7NS49</accession>
<dbReference type="Proteomes" id="UP001170954">
    <property type="component" value="Unassembled WGS sequence"/>
</dbReference>
<reference evidence="1" key="1">
    <citation type="submission" date="2020-06" db="EMBL/GenBank/DDBJ databases">
        <authorList>
            <person name="Dong N."/>
        </authorList>
    </citation>
    <scope>NUCLEOTIDE SEQUENCE</scope>
    <source>
        <strain evidence="1">R1692</strain>
    </source>
</reference>
<proteinExistence type="predicted"/>
<protein>
    <submittedName>
        <fullName evidence="1">FAD-dependent oxidoreductase</fullName>
    </submittedName>
</protein>
<dbReference type="Pfam" id="PF12831">
    <property type="entry name" value="FAD_oxidored"/>
    <property type="match status" value="1"/>
</dbReference>
<sequence length="425" mass="48158">MRFRFFLLIFLLLPVVTFAQKRPKPKMLIYADGFVGWAAAVQASKSNVETILVIDNLDFLASNSNEKVVIDQKYNLNGGIWMELLMDMAMSKTKDQVLANTVKSDFSPRLATNSIERFKAKMQGVTIIVGEDISKCERGRRNWQLMLSNKERFSVPVVIDATKDGKLYRNLTLPDTMAARKTAFLPVSQVTLPLSRTTMAVEERAGEVYLATLQQLLNAQYENMFSIGPGIELSDSPNDIPMSIALGQGLAAVAGYCAFFDTNIEKLDVRKVQSELLTFNARLNPYVDIAIDDPHYASIQKFYLTGFFLGEVKDGAMYFHKDTAVRFDDVKGVLNDIYSRSQLWFLDNYRNEEMKWKDLISLIKFVSLKGDEVEQQLIKEWSTKRKFEGNYDPEAFVTRGQLAVVTDLYSASYAKAISVDGQFKK</sequence>